<accession>A0A2A3K1X2</accession>
<evidence type="ECO:0000313" key="1">
    <source>
        <dbReference type="EMBL" id="PBD21087.1"/>
    </source>
</evidence>
<sequence length="390" mass="43058">MTNEENSVHPVTAFDHLVREGQEPASHLIGKFDYLNTSGRPEADAVRALVDQWLADYPASHRPEMIRRLRSRNDILHSSSLFELMLHALLLRQGFTVVEIEPALPNGRSPDFLVEAPSGAHFYLEATLASGMDNVAVGADRRMREALQAIDEVQSPDFFLHLHTRGTPTQPVAVSGLRRSLQSFVDGLDYEQAVANEESGMAAAPIWQHDEHGAHFTIEPVPKNVRRMGGRAVGSRMLPGGVIHPEIAIRSAVKKKADHYGDVDLPLVIAINALEAYASIDDAIDALFGTTGVIVRENCEPQVDRHTDGAWRGPAGAANTRSSAILFVERLSAWSVAQRSLRLVVNPWARNPIGDIPLKVEMREVIDGRLHTRMGQSLQEIFNLPEGWPE</sequence>
<organism evidence="1">
    <name type="scientific">Alloyangia mangrovi</name>
    <dbReference type="NCBI Taxonomy" id="1779329"/>
    <lineage>
        <taxon>Bacteria</taxon>
        <taxon>Pseudomonadati</taxon>
        <taxon>Pseudomonadota</taxon>
        <taxon>Alphaproteobacteria</taxon>
        <taxon>Rhodobacterales</taxon>
        <taxon>Roseobacteraceae</taxon>
        <taxon>Alloyangia</taxon>
    </lineage>
</organism>
<dbReference type="AlphaFoldDB" id="A0A2A3K1X2"/>
<reference evidence="1" key="1">
    <citation type="submission" date="2017-09" db="EMBL/GenBank/DDBJ databases">
        <title>Yangia sp. SAOS 153D whole genome sequencing.</title>
        <authorList>
            <person name="Verma A."/>
            <person name="Krishnamurthi S."/>
        </authorList>
    </citation>
    <scope>NUCLEOTIDE SEQUENCE [LARGE SCALE GENOMIC DNA]</scope>
    <source>
        <strain evidence="1">SAOS 153D</strain>
    </source>
</reference>
<proteinExistence type="predicted"/>
<dbReference type="EMBL" id="NTHN01000011">
    <property type="protein sequence ID" value="PBD21087.1"/>
    <property type="molecule type" value="Genomic_DNA"/>
</dbReference>
<dbReference type="OrthoDB" id="8421028at2"/>
<name>A0A2A3K1X2_9RHOB</name>
<comment type="caution">
    <text evidence="1">The sequence shown here is derived from an EMBL/GenBank/DDBJ whole genome shotgun (WGS) entry which is preliminary data.</text>
</comment>
<gene>
    <name evidence="1" type="ORF">CLG85_00850</name>
</gene>
<protein>
    <submittedName>
        <fullName evidence="1">Uncharacterized protein</fullName>
    </submittedName>
</protein>